<evidence type="ECO:0000259" key="1">
    <source>
        <dbReference type="Pfam" id="PF13320"/>
    </source>
</evidence>
<dbReference type="InterPro" id="IPR025150">
    <property type="entry name" value="GH123_cat"/>
</dbReference>
<accession>A0ABR2LLW7</accession>
<comment type="caution">
    <text evidence="2">The sequence shown here is derived from an EMBL/GenBank/DDBJ whole genome shotgun (WGS) entry which is preliminary data.</text>
</comment>
<proteinExistence type="predicted"/>
<feature type="domain" description="Glycoside hydrolase 123 catalytic" evidence="1">
    <location>
        <begin position="390"/>
        <end position="548"/>
    </location>
</feature>
<protein>
    <recommendedName>
        <fullName evidence="1">Glycoside hydrolase 123 catalytic domain-containing protein</fullName>
    </recommendedName>
</protein>
<dbReference type="Pfam" id="PF13320">
    <property type="entry name" value="GH123_cat"/>
    <property type="match status" value="1"/>
</dbReference>
<sequence>MDKSGRNQVGVVVPPVEGLAGGGTAYGWSDDGLQDSILHTGEVDPTRVPAADILHVWCMPSTANVGQQEMPRPLEKISLLAARNERESVQIVLRPKVSWASSGIAGSVQIHCTDLCSSSGDRLVTGQSLTLRRVVPILGVPDALVPLDLPVCQINLLPGENTAIWFSVTVPPGQPPGQYEGQVSISVVKRDLGIRNPAESMPKQEKHELYRGLKSCLDSVDPVDGRTMDDLDERAKYAASVLRRVLLSPMFREFSSDNGSTEMMDEDALTNLCLQLKISITVWDFTLPITPSFPAVIGISETVIEDRFRLGHGTDGWFDALDQHFRWLLEYRVSPFFCRWGDSMRVLAYTCPWTADHPKSDDYYSNPKLGVYAVPYSPIHSCTDLRNEIEILKNKAHWGKAYFYLWDEPLNMEQYELIRRMSSEIRTYAPDARVLTTYYSGPSDSHYAPNTFEAFIKVPNLLRPHTQIFCTSQWVLGTREDLVKDITAELQPDNAEEWWTYVCMGPSEPHPNWHLGMRGTQHRAVMWRVWKEGATGFLYWGANCYEKATVPSAEDIEYLELYSSRYGREESVALLERTGAYVSPERYAVDHAPVDAMRTEVYRTCRS</sequence>
<evidence type="ECO:0000313" key="2">
    <source>
        <dbReference type="EMBL" id="KAK8943817.1"/>
    </source>
</evidence>
<dbReference type="PANTHER" id="PTHR37193:SF1">
    <property type="entry name" value="ALPHA-1,6-MANNOSYL-GLYCOPROTEIN 2-BETA-N-ACETYLGLUCOSAMINYLTRANSFERASE"/>
    <property type="match status" value="1"/>
</dbReference>
<gene>
    <name evidence="2" type="ORF">KSP40_PGU007439</name>
</gene>
<dbReference type="EMBL" id="JBBWWR010000018">
    <property type="protein sequence ID" value="KAK8943817.1"/>
    <property type="molecule type" value="Genomic_DNA"/>
</dbReference>
<dbReference type="Proteomes" id="UP001412067">
    <property type="component" value="Unassembled WGS sequence"/>
</dbReference>
<reference evidence="2 3" key="1">
    <citation type="journal article" date="2022" name="Nat. Plants">
        <title>Genomes of leafy and leafless Platanthera orchids illuminate the evolution of mycoheterotrophy.</title>
        <authorList>
            <person name="Li M.H."/>
            <person name="Liu K.W."/>
            <person name="Li Z."/>
            <person name="Lu H.C."/>
            <person name="Ye Q.L."/>
            <person name="Zhang D."/>
            <person name="Wang J.Y."/>
            <person name="Li Y.F."/>
            <person name="Zhong Z.M."/>
            <person name="Liu X."/>
            <person name="Yu X."/>
            <person name="Liu D.K."/>
            <person name="Tu X.D."/>
            <person name="Liu B."/>
            <person name="Hao Y."/>
            <person name="Liao X.Y."/>
            <person name="Jiang Y.T."/>
            <person name="Sun W.H."/>
            <person name="Chen J."/>
            <person name="Chen Y.Q."/>
            <person name="Ai Y."/>
            <person name="Zhai J.W."/>
            <person name="Wu S.S."/>
            <person name="Zhou Z."/>
            <person name="Hsiao Y.Y."/>
            <person name="Wu W.L."/>
            <person name="Chen Y.Y."/>
            <person name="Lin Y.F."/>
            <person name="Hsu J.L."/>
            <person name="Li C.Y."/>
            <person name="Wang Z.W."/>
            <person name="Zhao X."/>
            <person name="Zhong W.Y."/>
            <person name="Ma X.K."/>
            <person name="Ma L."/>
            <person name="Huang J."/>
            <person name="Chen G.Z."/>
            <person name="Huang M.Z."/>
            <person name="Huang L."/>
            <person name="Peng D.H."/>
            <person name="Luo Y.B."/>
            <person name="Zou S.Q."/>
            <person name="Chen S.P."/>
            <person name="Lan S."/>
            <person name="Tsai W.C."/>
            <person name="Van de Peer Y."/>
            <person name="Liu Z.J."/>
        </authorList>
    </citation>
    <scope>NUCLEOTIDE SEQUENCE [LARGE SCALE GENOMIC DNA]</scope>
    <source>
        <strain evidence="2">Lor288</strain>
    </source>
</reference>
<organism evidence="2 3">
    <name type="scientific">Platanthera guangdongensis</name>
    <dbReference type="NCBI Taxonomy" id="2320717"/>
    <lineage>
        <taxon>Eukaryota</taxon>
        <taxon>Viridiplantae</taxon>
        <taxon>Streptophyta</taxon>
        <taxon>Embryophyta</taxon>
        <taxon>Tracheophyta</taxon>
        <taxon>Spermatophyta</taxon>
        <taxon>Magnoliopsida</taxon>
        <taxon>Liliopsida</taxon>
        <taxon>Asparagales</taxon>
        <taxon>Orchidaceae</taxon>
        <taxon>Orchidoideae</taxon>
        <taxon>Orchideae</taxon>
        <taxon>Orchidinae</taxon>
        <taxon>Platanthera</taxon>
    </lineage>
</organism>
<evidence type="ECO:0000313" key="3">
    <source>
        <dbReference type="Proteomes" id="UP001412067"/>
    </source>
</evidence>
<name>A0ABR2LLW7_9ASPA</name>
<dbReference type="PANTHER" id="PTHR37193">
    <property type="entry name" value="ALPHA-1,6-MANNOSYL-GLYCOPROTEIN 2-BETA-N-ACETYLGLUCOSAMINYLTRANSFERASE"/>
    <property type="match status" value="1"/>
</dbReference>
<keyword evidence="3" id="KW-1185">Reference proteome</keyword>